<keyword evidence="2 4" id="KW-0378">Hydrolase</keyword>
<dbReference type="SUPFAM" id="SSF56784">
    <property type="entry name" value="HAD-like"/>
    <property type="match status" value="1"/>
</dbReference>
<evidence type="ECO:0000256" key="2">
    <source>
        <dbReference type="ARBA" id="ARBA00022801"/>
    </source>
</evidence>
<evidence type="ECO:0000256" key="3">
    <source>
        <dbReference type="ARBA" id="ARBA00022842"/>
    </source>
</evidence>
<dbReference type="Proteomes" id="UP000770889">
    <property type="component" value="Unassembled WGS sequence"/>
</dbReference>
<dbReference type="Pfam" id="PF13419">
    <property type="entry name" value="HAD_2"/>
    <property type="match status" value="1"/>
</dbReference>
<dbReference type="InterPro" id="IPR023198">
    <property type="entry name" value="PGP-like_dom2"/>
</dbReference>
<dbReference type="NCBIfam" id="TIGR01549">
    <property type="entry name" value="HAD-SF-IA-v1"/>
    <property type="match status" value="1"/>
</dbReference>
<dbReference type="AlphaFoldDB" id="A0A944MC70"/>
<sequence length="228" mass="25533">MLAQKKAMLLDMNNTFMFGEDRFGESEDFSIHYVKIGGTLPGIEINTIVRTVYNYMDTRYSDVTYRHNFPSLEYAIREIVNEPLSRDEINKIVDTFTYHELGYIPAEYAEALHKLRHYFLLAAVIDIWSPKTAWLKEFERAGIHGLFSAISFSSDHGMVKPSPKPFELVLGQLETARSEAVVVGDSPTRDLSGAKSAGIDCILVGGSEHPDTVATFSSLLDLCDAIQT</sequence>
<protein>
    <submittedName>
        <fullName evidence="4">HAD family hydrolase</fullName>
    </submittedName>
</protein>
<name>A0A944MC70_9GAMM</name>
<evidence type="ECO:0000313" key="4">
    <source>
        <dbReference type="EMBL" id="MBT2990955.1"/>
    </source>
</evidence>
<dbReference type="InterPro" id="IPR023214">
    <property type="entry name" value="HAD_sf"/>
</dbReference>
<dbReference type="EMBL" id="JAHHGM010000024">
    <property type="protein sequence ID" value="MBT2990955.1"/>
    <property type="molecule type" value="Genomic_DNA"/>
</dbReference>
<dbReference type="InterPro" id="IPR041492">
    <property type="entry name" value="HAD_2"/>
</dbReference>
<evidence type="ECO:0000256" key="1">
    <source>
        <dbReference type="ARBA" id="ARBA00001946"/>
    </source>
</evidence>
<dbReference type="Gene3D" id="3.40.50.1000">
    <property type="entry name" value="HAD superfamily/HAD-like"/>
    <property type="match status" value="1"/>
</dbReference>
<dbReference type="InterPro" id="IPR006439">
    <property type="entry name" value="HAD-SF_hydro_IA"/>
</dbReference>
<dbReference type="InterPro" id="IPR036412">
    <property type="entry name" value="HAD-like_sf"/>
</dbReference>
<comment type="cofactor">
    <cofactor evidence="1">
        <name>Mg(2+)</name>
        <dbReference type="ChEBI" id="CHEBI:18420"/>
    </cofactor>
</comment>
<dbReference type="GO" id="GO:0044281">
    <property type="term" value="P:small molecule metabolic process"/>
    <property type="evidence" value="ECO:0007669"/>
    <property type="project" value="UniProtKB-ARBA"/>
</dbReference>
<evidence type="ECO:0000313" key="5">
    <source>
        <dbReference type="Proteomes" id="UP000770889"/>
    </source>
</evidence>
<reference evidence="4 5" key="1">
    <citation type="submission" date="2021-05" db="EMBL/GenBank/DDBJ databases">
        <title>Genetic and Functional Diversity in Clade A Lucinid endosymbionts from the Bahamas.</title>
        <authorList>
            <person name="Giani N.M."/>
            <person name="Engel A.S."/>
            <person name="Campbell B.J."/>
        </authorList>
    </citation>
    <scope>NUCLEOTIDE SEQUENCE [LARGE SCALE GENOMIC DNA]</scope>
    <source>
        <strain evidence="4">LUC16012Gg_MoonRockCtena</strain>
    </source>
</reference>
<dbReference type="PANTHER" id="PTHR46470">
    <property type="entry name" value="N-ACYLNEURAMINATE-9-PHOSPHATASE"/>
    <property type="match status" value="1"/>
</dbReference>
<dbReference type="GO" id="GO:0016787">
    <property type="term" value="F:hydrolase activity"/>
    <property type="evidence" value="ECO:0007669"/>
    <property type="project" value="UniProtKB-KW"/>
</dbReference>
<proteinExistence type="predicted"/>
<organism evidence="4 5">
    <name type="scientific">Candidatus Thiodiazotropha taylori</name>
    <dbReference type="NCBI Taxonomy" id="2792791"/>
    <lineage>
        <taxon>Bacteria</taxon>
        <taxon>Pseudomonadati</taxon>
        <taxon>Pseudomonadota</taxon>
        <taxon>Gammaproteobacteria</taxon>
        <taxon>Chromatiales</taxon>
        <taxon>Sedimenticolaceae</taxon>
        <taxon>Candidatus Thiodiazotropha</taxon>
    </lineage>
</organism>
<accession>A0A944MC70</accession>
<dbReference type="InterPro" id="IPR051400">
    <property type="entry name" value="HAD-like_hydrolase"/>
</dbReference>
<keyword evidence="3" id="KW-0460">Magnesium</keyword>
<dbReference type="Gene3D" id="1.10.150.240">
    <property type="entry name" value="Putative phosphatase, domain 2"/>
    <property type="match status" value="1"/>
</dbReference>
<comment type="caution">
    <text evidence="4">The sequence shown here is derived from an EMBL/GenBank/DDBJ whole genome shotgun (WGS) entry which is preliminary data.</text>
</comment>
<gene>
    <name evidence="4" type="ORF">KME65_18515</name>
</gene>